<dbReference type="InterPro" id="IPR041492">
    <property type="entry name" value="HAD_2"/>
</dbReference>
<dbReference type="PANTHER" id="PTHR18901">
    <property type="entry name" value="2-DEOXYGLUCOSE-6-PHOSPHATE PHOSPHATASE 2"/>
    <property type="match status" value="1"/>
</dbReference>
<dbReference type="GO" id="GO:0016791">
    <property type="term" value="F:phosphatase activity"/>
    <property type="evidence" value="ECO:0007669"/>
    <property type="project" value="TreeGrafter"/>
</dbReference>
<dbReference type="NCBIfam" id="TIGR01509">
    <property type="entry name" value="HAD-SF-IA-v3"/>
    <property type="match status" value="1"/>
</dbReference>
<dbReference type="AlphaFoldDB" id="A0A6V7V8K1"/>
<gene>
    <name evidence="1" type="ORF">MENT_LOCUS22692</name>
</gene>
<dbReference type="SFLD" id="SFLDS00003">
    <property type="entry name" value="Haloacid_Dehalogenase"/>
    <property type="match status" value="1"/>
</dbReference>
<protein>
    <submittedName>
        <fullName evidence="1">Uncharacterized protein</fullName>
    </submittedName>
</protein>
<comment type="caution">
    <text evidence="1">The sequence shown here is derived from an EMBL/GenBank/DDBJ whole genome shotgun (WGS) entry which is preliminary data.</text>
</comment>
<accession>A0A6V7V8K1</accession>
<reference evidence="1 2" key="1">
    <citation type="submission" date="2020-08" db="EMBL/GenBank/DDBJ databases">
        <authorList>
            <person name="Koutsovoulos G."/>
            <person name="Danchin GJ E."/>
        </authorList>
    </citation>
    <scope>NUCLEOTIDE SEQUENCE [LARGE SCALE GENOMIC DNA]</scope>
</reference>
<dbReference type="Proteomes" id="UP000580250">
    <property type="component" value="Unassembled WGS sequence"/>
</dbReference>
<dbReference type="SFLD" id="SFLDG01129">
    <property type="entry name" value="C1.5:_HAD__Beta-PGM__Phosphata"/>
    <property type="match status" value="1"/>
</dbReference>
<name>A0A6V7V8K1_MELEN</name>
<dbReference type="EMBL" id="CAJEWN010000180">
    <property type="protein sequence ID" value="CAD2171237.1"/>
    <property type="molecule type" value="Genomic_DNA"/>
</dbReference>
<dbReference type="InterPro" id="IPR023214">
    <property type="entry name" value="HAD_sf"/>
</dbReference>
<dbReference type="InterPro" id="IPR023198">
    <property type="entry name" value="PGP-like_dom2"/>
</dbReference>
<dbReference type="InterPro" id="IPR006439">
    <property type="entry name" value="HAD-SF_hydro_IA"/>
</dbReference>
<dbReference type="OrthoDB" id="40579at2759"/>
<dbReference type="InterPro" id="IPR036412">
    <property type="entry name" value="HAD-like_sf"/>
</dbReference>
<organism evidence="1 2">
    <name type="scientific">Meloidogyne enterolobii</name>
    <name type="common">Root-knot nematode worm</name>
    <name type="synonym">Meloidogyne mayaguensis</name>
    <dbReference type="NCBI Taxonomy" id="390850"/>
    <lineage>
        <taxon>Eukaryota</taxon>
        <taxon>Metazoa</taxon>
        <taxon>Ecdysozoa</taxon>
        <taxon>Nematoda</taxon>
        <taxon>Chromadorea</taxon>
        <taxon>Rhabditida</taxon>
        <taxon>Tylenchina</taxon>
        <taxon>Tylenchomorpha</taxon>
        <taxon>Tylenchoidea</taxon>
        <taxon>Meloidogynidae</taxon>
        <taxon>Meloidogyninae</taxon>
        <taxon>Meloidogyne</taxon>
    </lineage>
</organism>
<dbReference type="Gene3D" id="3.40.50.1000">
    <property type="entry name" value="HAD superfamily/HAD-like"/>
    <property type="match status" value="1"/>
</dbReference>
<dbReference type="Gene3D" id="1.10.150.240">
    <property type="entry name" value="Putative phosphatase, domain 2"/>
    <property type="match status" value="1"/>
</dbReference>
<proteinExistence type="predicted"/>
<sequence>MSSFIDDIEEKFVSRGSVTHVIFDFDGILVDTERLYSKANEQVLKNQHGKTFTNIEKSLMMGKAKPLAVEALLKSFGLDDPKGIEKYMEAYDAKLAELLIAETEVLPGAIPLVDHLHKSGIPLAICTGSDALEFKQKTSNTEISNWLEKIPLRLLCGSDPEITYCKPHPEPYLKLMKRFDDGGPASPENVLVFEDSVNGVRSALDAGCTVIMVPQPEFLPPNWEEDELRAHPNLVEVLESLTEFKPQNYGLPSFC</sequence>
<evidence type="ECO:0000313" key="1">
    <source>
        <dbReference type="EMBL" id="CAD2171237.1"/>
    </source>
</evidence>
<evidence type="ECO:0000313" key="2">
    <source>
        <dbReference type="Proteomes" id="UP000580250"/>
    </source>
</evidence>
<dbReference type="Pfam" id="PF13419">
    <property type="entry name" value="HAD_2"/>
    <property type="match status" value="1"/>
</dbReference>
<dbReference type="PANTHER" id="PTHR18901:SF38">
    <property type="entry name" value="PSEUDOURIDINE-5'-PHOSPHATASE"/>
    <property type="match status" value="1"/>
</dbReference>
<dbReference type="SUPFAM" id="SSF56784">
    <property type="entry name" value="HAD-like"/>
    <property type="match status" value="1"/>
</dbReference>